<evidence type="ECO:0000313" key="4">
    <source>
        <dbReference type="Proteomes" id="UP000446658"/>
    </source>
</evidence>
<dbReference type="GO" id="GO:0006310">
    <property type="term" value="P:DNA recombination"/>
    <property type="evidence" value="ECO:0007669"/>
    <property type="project" value="UniProtKB-KW"/>
</dbReference>
<sequence length="226" mass="25746">MRVGKSAGVCPGFRPKHRKSGAFPRSAATPGCRPGELKELRKEDLRLEKRELTFRDTKNGTYRNVHITSDAAQMLYLQLVDTPDDSAFVFCTRARTGAWVPYNYSYGVKLLRKESVVAPDFRMHAGRREFISRAIESNVPYATIRKQTGHKSTQALEIYDEGLSTAPEIRAELDRLADKVQQESLVGAFEALCTTDEQRQKVREWLGEDKKNWVSFDGMAKRKSER</sequence>
<reference evidence="3 4" key="1">
    <citation type="submission" date="2019-11" db="EMBL/GenBank/DDBJ databases">
        <title>Draft genome sequence of Paludibacterium sp. dN18-1.</title>
        <authorList>
            <person name="Im W.-T."/>
        </authorList>
    </citation>
    <scope>NUCLEOTIDE SEQUENCE [LARGE SCALE GENOMIC DNA]</scope>
    <source>
        <strain evidence="4">dN 18-1</strain>
    </source>
</reference>
<name>A0A844GCN8_9NEIS</name>
<proteinExistence type="predicted"/>
<keyword evidence="4" id="KW-1185">Reference proteome</keyword>
<dbReference type="InterPro" id="IPR002104">
    <property type="entry name" value="Integrase_catalytic"/>
</dbReference>
<dbReference type="SUPFAM" id="SSF56349">
    <property type="entry name" value="DNA breaking-rejoining enzymes"/>
    <property type="match status" value="1"/>
</dbReference>
<comment type="caution">
    <text evidence="3">The sequence shown here is derived from an EMBL/GenBank/DDBJ whole genome shotgun (WGS) entry which is preliminary data.</text>
</comment>
<gene>
    <name evidence="3" type="ORF">GKE73_10805</name>
</gene>
<dbReference type="EMBL" id="WLYX01000001">
    <property type="protein sequence ID" value="MTD33409.1"/>
    <property type="molecule type" value="Genomic_DNA"/>
</dbReference>
<evidence type="ECO:0000256" key="1">
    <source>
        <dbReference type="ARBA" id="ARBA00023172"/>
    </source>
</evidence>
<dbReference type="InterPro" id="IPR011010">
    <property type="entry name" value="DNA_brk_join_enz"/>
</dbReference>
<dbReference type="RefSeq" id="WP_312854571.1">
    <property type="nucleotide sequence ID" value="NZ_WLYX01000001.1"/>
</dbReference>
<dbReference type="PROSITE" id="PS51898">
    <property type="entry name" value="TYR_RECOMBINASE"/>
    <property type="match status" value="1"/>
</dbReference>
<protein>
    <submittedName>
        <fullName evidence="3">Tyrosine-type recombinase/integrase</fullName>
    </submittedName>
</protein>
<dbReference type="GO" id="GO:0003677">
    <property type="term" value="F:DNA binding"/>
    <property type="evidence" value="ECO:0007669"/>
    <property type="project" value="InterPro"/>
</dbReference>
<accession>A0A844GCN8</accession>
<dbReference type="Proteomes" id="UP000446658">
    <property type="component" value="Unassembled WGS sequence"/>
</dbReference>
<organism evidence="3 4">
    <name type="scientific">Paludibacterium denitrificans</name>
    <dbReference type="NCBI Taxonomy" id="2675226"/>
    <lineage>
        <taxon>Bacteria</taxon>
        <taxon>Pseudomonadati</taxon>
        <taxon>Pseudomonadota</taxon>
        <taxon>Betaproteobacteria</taxon>
        <taxon>Neisseriales</taxon>
        <taxon>Chromobacteriaceae</taxon>
        <taxon>Paludibacterium</taxon>
    </lineage>
</organism>
<dbReference type="Gene3D" id="1.10.443.10">
    <property type="entry name" value="Intergrase catalytic core"/>
    <property type="match status" value="1"/>
</dbReference>
<evidence type="ECO:0000313" key="3">
    <source>
        <dbReference type="EMBL" id="MTD33409.1"/>
    </source>
</evidence>
<evidence type="ECO:0000259" key="2">
    <source>
        <dbReference type="PROSITE" id="PS51898"/>
    </source>
</evidence>
<feature type="domain" description="Tyr recombinase" evidence="2">
    <location>
        <begin position="1"/>
        <end position="174"/>
    </location>
</feature>
<dbReference type="AlphaFoldDB" id="A0A844GCN8"/>
<dbReference type="GO" id="GO:0015074">
    <property type="term" value="P:DNA integration"/>
    <property type="evidence" value="ECO:0007669"/>
    <property type="project" value="InterPro"/>
</dbReference>
<dbReference type="InterPro" id="IPR013762">
    <property type="entry name" value="Integrase-like_cat_sf"/>
</dbReference>
<keyword evidence="1" id="KW-0233">DNA recombination</keyword>
<dbReference type="Pfam" id="PF00589">
    <property type="entry name" value="Phage_integrase"/>
    <property type="match status" value="1"/>
</dbReference>